<feature type="transmembrane region" description="Helical" evidence="8">
    <location>
        <begin position="163"/>
        <end position="181"/>
    </location>
</feature>
<feature type="transmembrane region" description="Helical" evidence="8">
    <location>
        <begin position="18"/>
        <end position="38"/>
    </location>
</feature>
<comment type="caution">
    <text evidence="9">The sequence shown here is derived from an EMBL/GenBank/DDBJ whole genome shotgun (WGS) entry which is preliminary data.</text>
</comment>
<dbReference type="PANTHER" id="PTHR34979:SF1">
    <property type="entry name" value="INNER MEMBRANE PROTEIN YGAZ"/>
    <property type="match status" value="1"/>
</dbReference>
<keyword evidence="10" id="KW-1185">Reference proteome</keyword>
<evidence type="ECO:0000256" key="7">
    <source>
        <dbReference type="ARBA" id="ARBA00023136"/>
    </source>
</evidence>
<dbReference type="PANTHER" id="PTHR34979">
    <property type="entry name" value="INNER MEMBRANE PROTEIN YGAZ"/>
    <property type="match status" value="1"/>
</dbReference>
<name>A0ABT5VB54_9BACI</name>
<evidence type="ECO:0000256" key="2">
    <source>
        <dbReference type="ARBA" id="ARBA00010735"/>
    </source>
</evidence>
<keyword evidence="5 8" id="KW-0812">Transmembrane</keyword>
<keyword evidence="3" id="KW-0813">Transport</keyword>
<evidence type="ECO:0000256" key="5">
    <source>
        <dbReference type="ARBA" id="ARBA00022692"/>
    </source>
</evidence>
<comment type="subcellular location">
    <subcellularLocation>
        <location evidence="1">Cell membrane</location>
        <topology evidence="1">Multi-pass membrane protein</topology>
    </subcellularLocation>
</comment>
<dbReference type="EMBL" id="JAOTPO010000002">
    <property type="protein sequence ID" value="MDE5412577.1"/>
    <property type="molecule type" value="Genomic_DNA"/>
</dbReference>
<organism evidence="9 10">
    <name type="scientific">Alkalihalobacterium chitinilyticum</name>
    <dbReference type="NCBI Taxonomy" id="2980103"/>
    <lineage>
        <taxon>Bacteria</taxon>
        <taxon>Bacillati</taxon>
        <taxon>Bacillota</taxon>
        <taxon>Bacilli</taxon>
        <taxon>Bacillales</taxon>
        <taxon>Bacillaceae</taxon>
        <taxon>Alkalihalobacterium</taxon>
    </lineage>
</organism>
<feature type="transmembrane region" description="Helical" evidence="8">
    <location>
        <begin position="214"/>
        <end position="232"/>
    </location>
</feature>
<evidence type="ECO:0000256" key="4">
    <source>
        <dbReference type="ARBA" id="ARBA00022475"/>
    </source>
</evidence>
<dbReference type="Pfam" id="PF03591">
    <property type="entry name" value="AzlC"/>
    <property type="match status" value="1"/>
</dbReference>
<dbReference type="InterPro" id="IPR011606">
    <property type="entry name" value="Brnchd-chn_aa_trnsp_permease"/>
</dbReference>
<evidence type="ECO:0000256" key="3">
    <source>
        <dbReference type="ARBA" id="ARBA00022448"/>
    </source>
</evidence>
<reference evidence="9" key="1">
    <citation type="submission" date="2024-05" db="EMBL/GenBank/DDBJ databases">
        <title>Alkalihalobacillus sp. strain MEB203 novel alkaliphilic bacterium from Lonar Lake, India.</title>
        <authorList>
            <person name="Joshi A."/>
            <person name="Thite S."/>
            <person name="Mengade P."/>
        </authorList>
    </citation>
    <scope>NUCLEOTIDE SEQUENCE</scope>
    <source>
        <strain evidence="9">MEB 203</strain>
    </source>
</reference>
<accession>A0ABT5VB54</accession>
<dbReference type="RefSeq" id="WP_275117207.1">
    <property type="nucleotide sequence ID" value="NZ_JAOTPO010000002.1"/>
</dbReference>
<evidence type="ECO:0000313" key="10">
    <source>
        <dbReference type="Proteomes" id="UP001148125"/>
    </source>
</evidence>
<keyword evidence="6 8" id="KW-1133">Transmembrane helix</keyword>
<keyword evidence="7 8" id="KW-0472">Membrane</keyword>
<evidence type="ECO:0000313" key="9">
    <source>
        <dbReference type="EMBL" id="MDE5412577.1"/>
    </source>
</evidence>
<gene>
    <name evidence="9" type="ORF">N7Z68_04205</name>
</gene>
<evidence type="ECO:0000256" key="1">
    <source>
        <dbReference type="ARBA" id="ARBA00004651"/>
    </source>
</evidence>
<evidence type="ECO:0000256" key="6">
    <source>
        <dbReference type="ARBA" id="ARBA00022989"/>
    </source>
</evidence>
<feature type="transmembrane region" description="Helical" evidence="8">
    <location>
        <begin position="190"/>
        <end position="208"/>
    </location>
</feature>
<comment type="similarity">
    <text evidence="2">Belongs to the AzlC family.</text>
</comment>
<keyword evidence="4" id="KW-1003">Cell membrane</keyword>
<sequence length="241" mass="25400">MATLVSANQPNNSFMKGIFAGIGIAIGYTPAAITFGLLAKSTGLGFTETVAMSMFVFAGAAQYMALNLIAIGTGALEIIFTTFIVNIRHLLMSAAVSEKVEHEHPIKKALYSFGITDEVFAVTTTQEGTVKTGFIVGVASIAYGSWVINSALGYLVGSILPETLQQSMAIALYAMFIALLMPSLKKHRKVVSLAVFAAILNLILSQFIPSGWAIILATLTSCIVIELIVGKAEGVSNSNGD</sequence>
<protein>
    <submittedName>
        <fullName evidence="9">AzlC family ABC transporter permease</fullName>
    </submittedName>
</protein>
<feature type="transmembrane region" description="Helical" evidence="8">
    <location>
        <begin position="134"/>
        <end position="157"/>
    </location>
</feature>
<dbReference type="Proteomes" id="UP001148125">
    <property type="component" value="Unassembled WGS sequence"/>
</dbReference>
<evidence type="ECO:0000256" key="8">
    <source>
        <dbReference type="SAM" id="Phobius"/>
    </source>
</evidence>
<proteinExistence type="inferred from homology"/>